<evidence type="ECO:0000256" key="1">
    <source>
        <dbReference type="ARBA" id="ARBA00022801"/>
    </source>
</evidence>
<keyword evidence="4" id="KW-1185">Reference proteome</keyword>
<sequence length="360" mass="41387">MKKQLISGLLIVLALSVSFSRTVKAQNSNNQNIQVKTDPVEIGKRITDHVAKKKSYRFYAMVCTYYGSLIFGDATGDSEITRQMEKGIEPYVNGKRNHRKGHVDYNVFGIWPFELYRQTGNEKYLQIGKELADDEYKNVREDGLTSYSRFWVDDMYMVGSLQVQAYKSTQEQKYLDRAALLLKIYCDSLQRENGLFYHRKDAPFFWGRGNGWAAASLTEVLLVLPKTHEHYLPLLKAYQKMMLTLKNFQGEDGMWHQLIDYPESYAETSSSGMFLYAMASGIDMGWLPFDEYKDNVTKGWDALAGYVNKKGKTKNVCIATNAKNSEKHYLKRWKLTGDYHGQAAVLWAATAMVELLDNYN</sequence>
<dbReference type="Proteomes" id="UP000428260">
    <property type="component" value="Chromosome"/>
</dbReference>
<gene>
    <name evidence="3" type="ORF">GM418_14190</name>
</gene>
<dbReference type="GO" id="GO:0005975">
    <property type="term" value="P:carbohydrate metabolic process"/>
    <property type="evidence" value="ECO:0007669"/>
    <property type="project" value="InterPro"/>
</dbReference>
<evidence type="ECO:0000256" key="2">
    <source>
        <dbReference type="SAM" id="SignalP"/>
    </source>
</evidence>
<feature type="signal peptide" evidence="2">
    <location>
        <begin position="1"/>
        <end position="25"/>
    </location>
</feature>
<dbReference type="RefSeq" id="WP_158867402.1">
    <property type="nucleotide sequence ID" value="NZ_CP046401.1"/>
</dbReference>
<reference evidence="3 4" key="1">
    <citation type="submission" date="2019-11" db="EMBL/GenBank/DDBJ databases">
        <authorList>
            <person name="Zheng R.K."/>
            <person name="Sun C.M."/>
        </authorList>
    </citation>
    <scope>NUCLEOTIDE SEQUENCE [LARGE SCALE GENOMIC DNA]</scope>
    <source>
        <strain evidence="3 4">WC007</strain>
    </source>
</reference>
<dbReference type="GO" id="GO:0016787">
    <property type="term" value="F:hydrolase activity"/>
    <property type="evidence" value="ECO:0007669"/>
    <property type="project" value="UniProtKB-KW"/>
</dbReference>
<accession>A0A6I6JP70</accession>
<keyword evidence="1 3" id="KW-0378">Hydrolase</keyword>
<proteinExistence type="predicted"/>
<feature type="chain" id="PRO_5026170770" evidence="2">
    <location>
        <begin position="26"/>
        <end position="360"/>
    </location>
</feature>
<dbReference type="InterPro" id="IPR012341">
    <property type="entry name" value="6hp_glycosidase-like_sf"/>
</dbReference>
<dbReference type="Pfam" id="PF07470">
    <property type="entry name" value="Glyco_hydro_88"/>
    <property type="match status" value="1"/>
</dbReference>
<dbReference type="InterPro" id="IPR010905">
    <property type="entry name" value="Glyco_hydro_88"/>
</dbReference>
<evidence type="ECO:0000313" key="4">
    <source>
        <dbReference type="Proteomes" id="UP000428260"/>
    </source>
</evidence>
<protein>
    <submittedName>
        <fullName evidence="3">Glycosyl hydrolase</fullName>
    </submittedName>
</protein>
<dbReference type="KEGG" id="mcos:GM418_14190"/>
<dbReference type="PANTHER" id="PTHR33886:SF8">
    <property type="entry name" value="UNSATURATED RHAMNOGALACTURONAN HYDROLASE (EUROFUNG)"/>
    <property type="match status" value="1"/>
</dbReference>
<organism evidence="3 4">
    <name type="scientific">Maribellus comscasis</name>
    <dbReference type="NCBI Taxonomy" id="2681766"/>
    <lineage>
        <taxon>Bacteria</taxon>
        <taxon>Pseudomonadati</taxon>
        <taxon>Bacteroidota</taxon>
        <taxon>Bacteroidia</taxon>
        <taxon>Marinilabiliales</taxon>
        <taxon>Prolixibacteraceae</taxon>
        <taxon>Maribellus</taxon>
    </lineage>
</organism>
<dbReference type="InterPro" id="IPR052043">
    <property type="entry name" value="PolySaccharide_Degr_Enz"/>
</dbReference>
<dbReference type="InterPro" id="IPR008928">
    <property type="entry name" value="6-hairpin_glycosidase_sf"/>
</dbReference>
<dbReference type="PANTHER" id="PTHR33886">
    <property type="entry name" value="UNSATURATED RHAMNOGALACTURONAN HYDROLASE (EUROFUNG)"/>
    <property type="match status" value="1"/>
</dbReference>
<dbReference type="SUPFAM" id="SSF48208">
    <property type="entry name" value="Six-hairpin glycosidases"/>
    <property type="match status" value="1"/>
</dbReference>
<evidence type="ECO:0000313" key="3">
    <source>
        <dbReference type="EMBL" id="QGY44776.1"/>
    </source>
</evidence>
<dbReference type="EMBL" id="CP046401">
    <property type="protein sequence ID" value="QGY44776.1"/>
    <property type="molecule type" value="Genomic_DNA"/>
</dbReference>
<dbReference type="AlphaFoldDB" id="A0A6I6JP70"/>
<keyword evidence="2" id="KW-0732">Signal</keyword>
<dbReference type="Gene3D" id="1.50.10.10">
    <property type="match status" value="1"/>
</dbReference>
<name>A0A6I6JP70_9BACT</name>